<sequence>MSTVSTVNGGISFWYAGQGTPLAREPLPGDATADICIVGGGYTGLWTAYYLKKAVPFLNITVLEAKFCGYGASGRNGGWLYNGIAGRDRYAKLHGHEAAVRLQRAMNETVDEVVRVAAEENIDADIHQGGVLEVACTPAQLARLKDFHSVEIAFGETDRVLRGARETCERVNVTGAVGSTWTPHGARLHPVKLVQGLAATVEALGVTIHESTPVTEIRPKHAHTPYGTVRAPYILRCTEGFTANLKGQRRTWLPMNSSMIATEPLPQSVWDTIGWEGRETLGDMAHAYMYAQRTADDRIALGGRGVPYRFGSGAAHFNDTARTQPATIEALRDVLVRFFPATAGARIDHAWSGVLGVPRDWCATVTLDRSTGLGWAGGYVGSGVATTNLAARTLRDLIQQDSGQSGPTDLTALPWVGHKVRRWEPEPFRWIGVHGMYAAYRAADRRELTSPRPGTDPIAKAADRLAGRH</sequence>
<dbReference type="STRING" id="1893.SAMN02787144_102049"/>
<dbReference type="InterPro" id="IPR036188">
    <property type="entry name" value="FAD/NAD-bd_sf"/>
</dbReference>
<dbReference type="EMBL" id="FPJO01000020">
    <property type="protein sequence ID" value="SFY36016.1"/>
    <property type="molecule type" value="Genomic_DNA"/>
</dbReference>
<dbReference type="Proteomes" id="UP000181909">
    <property type="component" value="Unassembled WGS sequence"/>
</dbReference>
<dbReference type="Gene3D" id="3.30.9.10">
    <property type="entry name" value="D-Amino Acid Oxidase, subunit A, domain 2"/>
    <property type="match status" value="1"/>
</dbReference>
<organism evidence="3 4">
    <name type="scientific">Streptomyces atratus</name>
    <dbReference type="NCBI Taxonomy" id="1893"/>
    <lineage>
        <taxon>Bacteria</taxon>
        <taxon>Bacillati</taxon>
        <taxon>Actinomycetota</taxon>
        <taxon>Actinomycetes</taxon>
        <taxon>Kitasatosporales</taxon>
        <taxon>Streptomycetaceae</taxon>
        <taxon>Streptomyces</taxon>
    </lineage>
</organism>
<evidence type="ECO:0000259" key="2">
    <source>
        <dbReference type="Pfam" id="PF01266"/>
    </source>
</evidence>
<evidence type="ECO:0000256" key="1">
    <source>
        <dbReference type="SAM" id="MobiDB-lite"/>
    </source>
</evidence>
<feature type="domain" description="FAD dependent oxidoreductase" evidence="2">
    <location>
        <begin position="34"/>
        <end position="397"/>
    </location>
</feature>
<dbReference type="AlphaFoldDB" id="A0A1K2EMA1"/>
<dbReference type="PANTHER" id="PTHR13847">
    <property type="entry name" value="SARCOSINE DEHYDROGENASE-RELATED"/>
    <property type="match status" value="1"/>
</dbReference>
<evidence type="ECO:0000313" key="4">
    <source>
        <dbReference type="Proteomes" id="UP000181909"/>
    </source>
</evidence>
<dbReference type="OrthoDB" id="9805852at2"/>
<evidence type="ECO:0000313" key="3">
    <source>
        <dbReference type="EMBL" id="SFY36016.1"/>
    </source>
</evidence>
<protein>
    <submittedName>
        <fullName evidence="3">Glycine/D-amino acid oxidase</fullName>
    </submittedName>
</protein>
<dbReference type="RefSeq" id="WP_072487950.1">
    <property type="nucleotide sequence ID" value="NZ_FPJO01000020.1"/>
</dbReference>
<reference evidence="3 4" key="1">
    <citation type="submission" date="2016-11" db="EMBL/GenBank/DDBJ databases">
        <authorList>
            <person name="Jaros S."/>
            <person name="Januszkiewicz K."/>
            <person name="Wedrychowicz H."/>
        </authorList>
    </citation>
    <scope>NUCLEOTIDE SEQUENCE [LARGE SCALE GENOMIC DNA]</scope>
    <source>
        <strain evidence="3 4">OK807</strain>
    </source>
</reference>
<dbReference type="Gene3D" id="3.50.50.60">
    <property type="entry name" value="FAD/NAD(P)-binding domain"/>
    <property type="match status" value="1"/>
</dbReference>
<feature type="region of interest" description="Disordered" evidence="1">
    <location>
        <begin position="448"/>
        <end position="469"/>
    </location>
</feature>
<proteinExistence type="predicted"/>
<dbReference type="PANTHER" id="PTHR13847:SF285">
    <property type="entry name" value="FAD DEPENDENT OXIDOREDUCTASE DOMAIN-CONTAINING PROTEIN"/>
    <property type="match status" value="1"/>
</dbReference>
<dbReference type="GO" id="GO:0005737">
    <property type="term" value="C:cytoplasm"/>
    <property type="evidence" value="ECO:0007669"/>
    <property type="project" value="TreeGrafter"/>
</dbReference>
<name>A0A1K2EMA1_STRAR</name>
<dbReference type="Pfam" id="PF01266">
    <property type="entry name" value="DAO"/>
    <property type="match status" value="1"/>
</dbReference>
<gene>
    <name evidence="3" type="ORF">SAMN02787144_102049</name>
</gene>
<dbReference type="InterPro" id="IPR006076">
    <property type="entry name" value="FAD-dep_OxRdtase"/>
</dbReference>
<accession>A0A1K2EMA1</accession>
<dbReference type="SUPFAM" id="SSF51905">
    <property type="entry name" value="FAD/NAD(P)-binding domain"/>
    <property type="match status" value="1"/>
</dbReference>